<evidence type="ECO:0000256" key="3">
    <source>
        <dbReference type="ARBA" id="ARBA00022801"/>
    </source>
</evidence>
<dbReference type="InterPro" id="IPR029058">
    <property type="entry name" value="AB_hydrolase_fold"/>
</dbReference>
<dbReference type="InterPro" id="IPR019826">
    <property type="entry name" value="Carboxylesterase_B_AS"/>
</dbReference>
<evidence type="ECO:0000313" key="7">
    <source>
        <dbReference type="Proteomes" id="UP001642483"/>
    </source>
</evidence>
<dbReference type="Pfam" id="PF00135">
    <property type="entry name" value="COesterase"/>
    <property type="match status" value="2"/>
</dbReference>
<name>A0ABP0G172_CLALP</name>
<dbReference type="PROSITE" id="PS00941">
    <property type="entry name" value="CARBOXYLESTERASE_B_2"/>
    <property type="match status" value="1"/>
</dbReference>
<dbReference type="InterPro" id="IPR002018">
    <property type="entry name" value="CarbesteraseB"/>
</dbReference>
<dbReference type="Proteomes" id="UP001642483">
    <property type="component" value="Unassembled WGS sequence"/>
</dbReference>
<evidence type="ECO:0000259" key="5">
    <source>
        <dbReference type="Pfam" id="PF00135"/>
    </source>
</evidence>
<comment type="caution">
    <text evidence="6">The sequence shown here is derived from an EMBL/GenBank/DDBJ whole genome shotgun (WGS) entry which is preliminary data.</text>
</comment>
<evidence type="ECO:0000256" key="1">
    <source>
        <dbReference type="ARBA" id="ARBA00005964"/>
    </source>
</evidence>
<dbReference type="PANTHER" id="PTHR43903">
    <property type="entry name" value="NEUROLIGIN"/>
    <property type="match status" value="1"/>
</dbReference>
<dbReference type="EMBL" id="CAWYQH010000097">
    <property type="protein sequence ID" value="CAK8684419.1"/>
    <property type="molecule type" value="Genomic_DNA"/>
</dbReference>
<dbReference type="PROSITE" id="PS00122">
    <property type="entry name" value="CARBOXYLESTERASE_B_1"/>
    <property type="match status" value="1"/>
</dbReference>
<comment type="similarity">
    <text evidence="1">Belongs to the type-B carboxylesterase/lipase family.</text>
</comment>
<reference evidence="6 7" key="1">
    <citation type="submission" date="2024-02" db="EMBL/GenBank/DDBJ databases">
        <authorList>
            <person name="Daric V."/>
            <person name="Darras S."/>
        </authorList>
    </citation>
    <scope>NUCLEOTIDE SEQUENCE [LARGE SCALE GENOMIC DNA]</scope>
</reference>
<evidence type="ECO:0000256" key="4">
    <source>
        <dbReference type="SAM" id="SignalP"/>
    </source>
</evidence>
<keyword evidence="3" id="KW-0378">Hydrolase</keyword>
<feature type="chain" id="PRO_5046059385" description="Carboxylesterase type B domain-containing protein" evidence="4">
    <location>
        <begin position="22"/>
        <end position="1129"/>
    </location>
</feature>
<feature type="domain" description="Carboxylesterase type B" evidence="5">
    <location>
        <begin position="37"/>
        <end position="569"/>
    </location>
</feature>
<evidence type="ECO:0000256" key="2">
    <source>
        <dbReference type="ARBA" id="ARBA00022729"/>
    </source>
</evidence>
<sequence>MSASRCTKWFVLVTAMATCLALPTDRDDLGKGIFDRDPTVTIAQGEVKGKTITSDGVRVDRFLAIPFADPPTGDLRFRPPVAHKGWGSDVYDASIDLSYKLREKTCLQTVVGFGTMGSEDCLYVSVWVSGGIEEAQKNHLPVMVWIHGGAYVAGSGWGANFFDNWLYDQERMVRHGNVIAVTLNYRLGPLGFMSTGDDASPGNYGLLDQLEALKWVKNNIWAFGGDTNKITIYGESAGAASVSFHMISPLSKDYFNRGISQSGTVFSSWAVVTDPLRWAQAVAEGVGCPTNDTNYQLVDCVRQAPVDDVVTAVRTIDLQKEVLVDMPWSAVVDGYFLPDDPAKMISNSADKDYLLGTNNNDGHLFAGAVFPKINMDNKAMDLRDLAKASTIIQYQVPEQVSEAIVFQYKAYSDEVDDTFYKKAIVNLFTDRLFASATHWNAHLRAANEETTGNTFVYLFSHPSKMPLLYPPWMGADHADDLQYVFAKPFQTPLVYTNDERDITNAFMTYWTNFAWSGDPNVGPNDHTIPANWPAYDLETKNYLEINGSLTENGNAAVGSSYREDFTAFWNVLIPQVWDSSLHTCDVTKTVAKAVVKDAASSLCPGDLDFQRDTTKGCVQGTSGTWNGKMYSKFLGIPFATPPLGEKRFQNPTENEAWTGVRSALEFSKICSQSPYDPATMSEDCLYLNVYVPIDTTLPVDYVSANKYAVMVWVHGGSYMTGNVSPDFQGDVFAAQNNVIVVTVNYRLGSLGFLTTGDSNVRGNFGLLDQRLAFLWVRDNIAQFGGDPTRVTLFGQGAGSEAVQMHTVSSLNTDLGFTQAILQSGTALRLGEYPEQVALSQTFADASGCGGSDAATMLSCLRSASLEDLIVAQQSMQFAPVVDRYFLQKDPSNLMGILSPFASWSFIVGTNDGDGTTYWDEVNSVQTEDDFHDSIADEFSTTFGMKTGDIEFEYYMWSDPKFTTNQQELQTQLFNLYTDYRYVAPAGQVADSAVKARSAVYVYQFQRASLQNPYQGNFPMWTGAAHGSEIPYVWGDVARDVTSQGNHPDDTILSYSVMEYWGNFAKTGDPNLNELGNTANTPWPAYTADSKQHLLLDATITPSSYLRGKQVEFWNYLLPTLDISCPVTMM</sequence>
<gene>
    <name evidence="6" type="ORF">CVLEPA_LOCUS15405</name>
</gene>
<keyword evidence="7" id="KW-1185">Reference proteome</keyword>
<dbReference type="SUPFAM" id="SSF53474">
    <property type="entry name" value="alpha/beta-Hydrolases"/>
    <property type="match status" value="2"/>
</dbReference>
<dbReference type="InterPro" id="IPR019819">
    <property type="entry name" value="Carboxylesterase_B_CS"/>
</dbReference>
<dbReference type="InterPro" id="IPR051093">
    <property type="entry name" value="Neuroligin/BSAL"/>
</dbReference>
<proteinExistence type="inferred from homology"/>
<accession>A0ABP0G172</accession>
<feature type="domain" description="Carboxylesterase type B" evidence="5">
    <location>
        <begin position="612"/>
        <end position="1113"/>
    </location>
</feature>
<dbReference type="Gene3D" id="3.40.50.1820">
    <property type="entry name" value="alpha/beta hydrolase"/>
    <property type="match status" value="2"/>
</dbReference>
<dbReference type="CDD" id="cd00312">
    <property type="entry name" value="Esterase_lipase"/>
    <property type="match status" value="1"/>
</dbReference>
<feature type="signal peptide" evidence="4">
    <location>
        <begin position="1"/>
        <end position="21"/>
    </location>
</feature>
<evidence type="ECO:0000313" key="6">
    <source>
        <dbReference type="EMBL" id="CAK8684419.1"/>
    </source>
</evidence>
<organism evidence="6 7">
    <name type="scientific">Clavelina lepadiformis</name>
    <name type="common">Light-bulb sea squirt</name>
    <name type="synonym">Ascidia lepadiformis</name>
    <dbReference type="NCBI Taxonomy" id="159417"/>
    <lineage>
        <taxon>Eukaryota</taxon>
        <taxon>Metazoa</taxon>
        <taxon>Chordata</taxon>
        <taxon>Tunicata</taxon>
        <taxon>Ascidiacea</taxon>
        <taxon>Aplousobranchia</taxon>
        <taxon>Clavelinidae</taxon>
        <taxon>Clavelina</taxon>
    </lineage>
</organism>
<protein>
    <recommendedName>
        <fullName evidence="5">Carboxylesterase type B domain-containing protein</fullName>
    </recommendedName>
</protein>
<keyword evidence="2 4" id="KW-0732">Signal</keyword>